<dbReference type="Proteomes" id="UP000007110">
    <property type="component" value="Unassembled WGS sequence"/>
</dbReference>
<evidence type="ECO:0000256" key="2">
    <source>
        <dbReference type="ARBA" id="ARBA00022723"/>
    </source>
</evidence>
<reference evidence="4" key="2">
    <citation type="submission" date="2021-01" db="UniProtKB">
        <authorList>
            <consortium name="EnsemblMetazoa"/>
        </authorList>
    </citation>
    <scope>IDENTIFICATION</scope>
</reference>
<name>A0A7M7NXN8_STRPU</name>
<dbReference type="EnsemblMetazoa" id="XM_030992823">
    <property type="protein sequence ID" value="XP_030848683"/>
    <property type="gene ID" value="LOC115927243"/>
</dbReference>
<dbReference type="InterPro" id="IPR027806">
    <property type="entry name" value="HARBI1_dom"/>
</dbReference>
<dbReference type="RefSeq" id="XP_030840270.1">
    <property type="nucleotide sequence ID" value="XM_030984410.1"/>
</dbReference>
<dbReference type="InParanoid" id="A0A7M7NXN8"/>
<dbReference type="RefSeq" id="XP_030848683.1">
    <property type="nucleotide sequence ID" value="XM_030992823.1"/>
</dbReference>
<evidence type="ECO:0000313" key="5">
    <source>
        <dbReference type="Proteomes" id="UP000007110"/>
    </source>
</evidence>
<dbReference type="KEGG" id="spu:105437671"/>
<dbReference type="EnsemblMetazoa" id="XM_030987344">
    <property type="protein sequence ID" value="XP_030843204"/>
    <property type="gene ID" value="LOC115924651"/>
</dbReference>
<dbReference type="AlphaFoldDB" id="A0A7M7NXN8"/>
<organism evidence="4 5">
    <name type="scientific">Strongylocentrotus purpuratus</name>
    <name type="common">Purple sea urchin</name>
    <dbReference type="NCBI Taxonomy" id="7668"/>
    <lineage>
        <taxon>Eukaryota</taxon>
        <taxon>Metazoa</taxon>
        <taxon>Echinodermata</taxon>
        <taxon>Eleutherozoa</taxon>
        <taxon>Echinozoa</taxon>
        <taxon>Echinoidea</taxon>
        <taxon>Euechinoidea</taxon>
        <taxon>Echinacea</taxon>
        <taxon>Camarodonta</taxon>
        <taxon>Echinidea</taxon>
        <taxon>Strongylocentrotidae</taxon>
        <taxon>Strongylocentrotus</taxon>
    </lineage>
</organism>
<dbReference type="GO" id="GO:0046872">
    <property type="term" value="F:metal ion binding"/>
    <property type="evidence" value="ECO:0007669"/>
    <property type="project" value="UniProtKB-KW"/>
</dbReference>
<proteinExistence type="predicted"/>
<evidence type="ECO:0000256" key="1">
    <source>
        <dbReference type="ARBA" id="ARBA00001968"/>
    </source>
</evidence>
<keyword evidence="5" id="KW-1185">Reference proteome</keyword>
<accession>A0A7M7NXN8</accession>
<dbReference type="GeneID" id="115924651"/>
<comment type="cofactor">
    <cofactor evidence="1">
        <name>a divalent metal cation</name>
        <dbReference type="ChEBI" id="CHEBI:60240"/>
    </cofactor>
</comment>
<evidence type="ECO:0000313" key="4">
    <source>
        <dbReference type="EnsemblMetazoa" id="XP_030843204"/>
    </source>
</evidence>
<dbReference type="GeneID" id="105437671"/>
<sequence>MLNAQVRRQPNKIRKPCSTEESTKSYLRLNEGQIEELGSEFNAWRGAGPRGIVKSEQMVMTLLDYLAGGGYYRQVGRSAGLSTSAAFRHTHLVADFLFDIARHHIQLPQHDEMQRLSSELRYPDGEVKNVILYIDGYIARIQRPDHAGNAYFCGRHGKSCDSLNTQYVTDQFGKVRHIITGLPGSTHDKTATEWSRTFMDFLDNLPDGYITIGDPAYRNLHRNVGHRFVGHGLTDEQQQFNDDITRLRQVIERTIGATQLKWRMAQMKENRLAAKGGIIFASKLIVSMAVLHNRYTNYL</sequence>
<keyword evidence="2" id="KW-0479">Metal-binding</keyword>
<feature type="domain" description="DDE Tnp4" evidence="3">
    <location>
        <begin position="134"/>
        <end position="293"/>
    </location>
</feature>
<dbReference type="GeneID" id="115927243"/>
<dbReference type="KEGG" id="spu:115927243"/>
<evidence type="ECO:0000259" key="3">
    <source>
        <dbReference type="Pfam" id="PF13359"/>
    </source>
</evidence>
<dbReference type="OMA" id="CRLNEHE"/>
<dbReference type="OrthoDB" id="6589027at2759"/>
<reference evidence="5" key="1">
    <citation type="submission" date="2015-02" db="EMBL/GenBank/DDBJ databases">
        <title>Genome sequencing for Strongylocentrotus purpuratus.</title>
        <authorList>
            <person name="Murali S."/>
            <person name="Liu Y."/>
            <person name="Vee V."/>
            <person name="English A."/>
            <person name="Wang M."/>
            <person name="Skinner E."/>
            <person name="Han Y."/>
            <person name="Muzny D.M."/>
            <person name="Worley K.C."/>
            <person name="Gibbs R.A."/>
        </authorList>
    </citation>
    <scope>NUCLEOTIDE SEQUENCE</scope>
</reference>
<dbReference type="RefSeq" id="XP_030843204.1">
    <property type="nucleotide sequence ID" value="XM_030987344.1"/>
</dbReference>
<dbReference type="Pfam" id="PF13359">
    <property type="entry name" value="DDE_Tnp_4"/>
    <property type="match status" value="1"/>
</dbReference>
<dbReference type="EnsemblMetazoa" id="XM_030984410">
    <property type="protein sequence ID" value="XP_030840270"/>
    <property type="gene ID" value="LOC105437671"/>
</dbReference>
<protein>
    <recommendedName>
        <fullName evidence="3">DDE Tnp4 domain-containing protein</fullName>
    </recommendedName>
</protein>
<dbReference type="KEGG" id="spu:115924651"/>